<dbReference type="Gene3D" id="2.30.30.140">
    <property type="match status" value="2"/>
</dbReference>
<dbReference type="PROSITE" id="PS50867">
    <property type="entry name" value="PRE_SET"/>
    <property type="match status" value="1"/>
</dbReference>
<feature type="domain" description="SET" evidence="17">
    <location>
        <begin position="962"/>
        <end position="1225"/>
    </location>
</feature>
<dbReference type="GO" id="GO:0070828">
    <property type="term" value="P:heterochromatin organization"/>
    <property type="evidence" value="ECO:0007669"/>
    <property type="project" value="TreeGrafter"/>
</dbReference>
<dbReference type="InterPro" id="IPR041291">
    <property type="entry name" value="TUDOR_5"/>
</dbReference>
<feature type="compositionally biased region" description="Polar residues" evidence="16">
    <location>
        <begin position="268"/>
        <end position="302"/>
    </location>
</feature>
<name>A0AAW1KMV7_POPJA</name>
<protein>
    <submittedName>
        <fullName evidence="21">Pre-SET motif</fullName>
    </submittedName>
</protein>
<evidence type="ECO:0000313" key="22">
    <source>
        <dbReference type="Proteomes" id="UP001458880"/>
    </source>
</evidence>
<accession>A0AAW1KMV7</accession>
<evidence type="ECO:0000259" key="20">
    <source>
        <dbReference type="PROSITE" id="PS50982"/>
    </source>
</evidence>
<keyword evidence="22" id="KW-1185">Reference proteome</keyword>
<evidence type="ECO:0000313" key="21">
    <source>
        <dbReference type="EMBL" id="KAK9720894.1"/>
    </source>
</evidence>
<keyword evidence="10" id="KW-0862">Zinc</keyword>
<dbReference type="GO" id="GO:0046974">
    <property type="term" value="F:histone H3K9 methyltransferase activity"/>
    <property type="evidence" value="ECO:0007669"/>
    <property type="project" value="TreeGrafter"/>
</dbReference>
<dbReference type="SMART" id="SM00468">
    <property type="entry name" value="PreSET"/>
    <property type="match status" value="1"/>
</dbReference>
<keyword evidence="14" id="KW-0804">Transcription</keyword>
<keyword evidence="3" id="KW-0158">Chromosome</keyword>
<feature type="region of interest" description="Disordered" evidence="16">
    <location>
        <begin position="268"/>
        <end position="315"/>
    </location>
</feature>
<feature type="compositionally biased region" description="Basic and acidic residues" evidence="16">
    <location>
        <begin position="1035"/>
        <end position="1050"/>
    </location>
</feature>
<evidence type="ECO:0000256" key="2">
    <source>
        <dbReference type="ARBA" id="ARBA00004286"/>
    </source>
</evidence>
<keyword evidence="12" id="KW-0805">Transcription regulation</keyword>
<feature type="domain" description="Pre-SET" evidence="18">
    <location>
        <begin position="887"/>
        <end position="959"/>
    </location>
</feature>
<keyword evidence="11" id="KW-0156">Chromatin regulator</keyword>
<feature type="compositionally biased region" description="Acidic residues" evidence="16">
    <location>
        <begin position="1052"/>
        <end position="1062"/>
    </location>
</feature>
<keyword evidence="6" id="KW-0808">Transferase</keyword>
<feature type="compositionally biased region" description="Polar residues" evidence="16">
    <location>
        <begin position="694"/>
        <end position="704"/>
    </location>
</feature>
<dbReference type="Gene3D" id="2.170.270.10">
    <property type="entry name" value="SET domain"/>
    <property type="match status" value="2"/>
</dbReference>
<evidence type="ECO:0000259" key="18">
    <source>
        <dbReference type="PROSITE" id="PS50867"/>
    </source>
</evidence>
<feature type="compositionally biased region" description="Acidic residues" evidence="16">
    <location>
        <begin position="1"/>
        <end position="14"/>
    </location>
</feature>
<dbReference type="InterPro" id="IPR041292">
    <property type="entry name" value="Tudor_4"/>
</dbReference>
<feature type="domain" description="Post-SET" evidence="19">
    <location>
        <begin position="1234"/>
        <end position="1250"/>
    </location>
</feature>
<keyword evidence="7" id="KW-0949">S-adenosyl-L-methionine</keyword>
<comment type="subcellular location">
    <subcellularLocation>
        <location evidence="2">Chromosome</location>
    </subcellularLocation>
    <subcellularLocation>
        <location evidence="1">Nucleus</location>
    </subcellularLocation>
</comment>
<dbReference type="SMART" id="SM00391">
    <property type="entry name" value="MBD"/>
    <property type="match status" value="1"/>
</dbReference>
<feature type="domain" description="MBD" evidence="20">
    <location>
        <begin position="778"/>
        <end position="844"/>
    </location>
</feature>
<evidence type="ECO:0000256" key="3">
    <source>
        <dbReference type="ARBA" id="ARBA00022454"/>
    </source>
</evidence>
<dbReference type="GO" id="GO:0010629">
    <property type="term" value="P:negative regulation of gene expression"/>
    <property type="evidence" value="ECO:0007669"/>
    <property type="project" value="TreeGrafter"/>
</dbReference>
<dbReference type="EMBL" id="JASPKY010000206">
    <property type="protein sequence ID" value="KAK9720894.1"/>
    <property type="molecule type" value="Genomic_DNA"/>
</dbReference>
<organism evidence="21 22">
    <name type="scientific">Popillia japonica</name>
    <name type="common">Japanese beetle</name>
    <dbReference type="NCBI Taxonomy" id="7064"/>
    <lineage>
        <taxon>Eukaryota</taxon>
        <taxon>Metazoa</taxon>
        <taxon>Ecdysozoa</taxon>
        <taxon>Arthropoda</taxon>
        <taxon>Hexapoda</taxon>
        <taxon>Insecta</taxon>
        <taxon>Pterygota</taxon>
        <taxon>Neoptera</taxon>
        <taxon>Endopterygota</taxon>
        <taxon>Coleoptera</taxon>
        <taxon>Polyphaga</taxon>
        <taxon>Scarabaeiformia</taxon>
        <taxon>Scarabaeidae</taxon>
        <taxon>Rutelinae</taxon>
        <taxon>Popillia</taxon>
    </lineage>
</organism>
<feature type="compositionally biased region" description="Polar residues" evidence="16">
    <location>
        <begin position="1136"/>
        <end position="1145"/>
    </location>
</feature>
<keyword evidence="9" id="KW-0677">Repeat</keyword>
<dbReference type="CDD" id="cd10517">
    <property type="entry name" value="SET_SETDB1"/>
    <property type="match status" value="1"/>
</dbReference>
<dbReference type="InterPro" id="IPR046341">
    <property type="entry name" value="SET_dom_sf"/>
</dbReference>
<proteinExistence type="predicted"/>
<keyword evidence="4" id="KW-0678">Repressor</keyword>
<dbReference type="PANTHER" id="PTHR46024">
    <property type="entry name" value="HISTONE-LYSINE N-METHYLTRANSFERASE EGGLESS"/>
    <property type="match status" value="1"/>
</dbReference>
<keyword evidence="5" id="KW-0489">Methyltransferase</keyword>
<evidence type="ECO:0000259" key="19">
    <source>
        <dbReference type="PROSITE" id="PS50868"/>
    </source>
</evidence>
<dbReference type="InterPro" id="IPR002999">
    <property type="entry name" value="Tudor"/>
</dbReference>
<dbReference type="Pfam" id="PF01429">
    <property type="entry name" value="MBD"/>
    <property type="match status" value="1"/>
</dbReference>
<dbReference type="PANTHER" id="PTHR46024:SF1">
    <property type="entry name" value="HISTONE-LYSINE N-METHYLTRANSFERASE EGGLESS"/>
    <property type="match status" value="1"/>
</dbReference>
<keyword evidence="8" id="KW-0479">Metal-binding</keyword>
<dbReference type="Pfam" id="PF00856">
    <property type="entry name" value="SET"/>
    <property type="match status" value="1"/>
</dbReference>
<dbReference type="SMART" id="SM00333">
    <property type="entry name" value="TUDOR"/>
    <property type="match status" value="2"/>
</dbReference>
<dbReference type="Proteomes" id="UP001458880">
    <property type="component" value="Unassembled WGS sequence"/>
</dbReference>
<dbReference type="CDD" id="cd21181">
    <property type="entry name" value="Tudor_SETDB1_rpt2"/>
    <property type="match status" value="1"/>
</dbReference>
<feature type="region of interest" description="Disordered" evidence="16">
    <location>
        <begin position="646"/>
        <end position="704"/>
    </location>
</feature>
<evidence type="ECO:0000256" key="14">
    <source>
        <dbReference type="ARBA" id="ARBA00023163"/>
    </source>
</evidence>
<dbReference type="CDD" id="cd01395">
    <property type="entry name" value="HMT_MBD"/>
    <property type="match status" value="1"/>
</dbReference>
<dbReference type="Pfam" id="PF05033">
    <property type="entry name" value="Pre-SET"/>
    <property type="match status" value="1"/>
</dbReference>
<dbReference type="Pfam" id="PF18359">
    <property type="entry name" value="Tudor_5"/>
    <property type="match status" value="1"/>
</dbReference>
<evidence type="ECO:0000256" key="11">
    <source>
        <dbReference type="ARBA" id="ARBA00022853"/>
    </source>
</evidence>
<comment type="caution">
    <text evidence="21">The sequence shown here is derived from an EMBL/GenBank/DDBJ whole genome shotgun (WGS) entry which is preliminary data.</text>
</comment>
<dbReference type="PROSITE" id="PS50982">
    <property type="entry name" value="MBD"/>
    <property type="match status" value="1"/>
</dbReference>
<feature type="compositionally biased region" description="Basic and acidic residues" evidence="16">
    <location>
        <begin position="1096"/>
        <end position="1109"/>
    </location>
</feature>
<evidence type="ECO:0000256" key="8">
    <source>
        <dbReference type="ARBA" id="ARBA00022723"/>
    </source>
</evidence>
<dbReference type="InterPro" id="IPR003616">
    <property type="entry name" value="Post-SET_dom"/>
</dbReference>
<evidence type="ECO:0000256" key="1">
    <source>
        <dbReference type="ARBA" id="ARBA00004123"/>
    </source>
</evidence>
<evidence type="ECO:0000256" key="6">
    <source>
        <dbReference type="ARBA" id="ARBA00022679"/>
    </source>
</evidence>
<dbReference type="InterPro" id="IPR001739">
    <property type="entry name" value="Methyl_CpG_DNA-bd"/>
</dbReference>
<dbReference type="InterPro" id="IPR016177">
    <property type="entry name" value="DNA-bd_dom_sf"/>
</dbReference>
<dbReference type="SMART" id="SM00317">
    <property type="entry name" value="SET"/>
    <property type="match status" value="1"/>
</dbReference>
<dbReference type="InterPro" id="IPR047232">
    <property type="entry name" value="SETDB1/2-like_MBD"/>
</dbReference>
<keyword evidence="13" id="KW-0175">Coiled coil</keyword>
<dbReference type="Pfam" id="PF18358">
    <property type="entry name" value="Tudor_4"/>
    <property type="match status" value="1"/>
</dbReference>
<dbReference type="PROSITE" id="PS50280">
    <property type="entry name" value="SET"/>
    <property type="match status" value="1"/>
</dbReference>
<dbReference type="GO" id="GO:0005694">
    <property type="term" value="C:chromosome"/>
    <property type="evidence" value="ECO:0007669"/>
    <property type="project" value="UniProtKB-SubCell"/>
</dbReference>
<evidence type="ECO:0000256" key="13">
    <source>
        <dbReference type="ARBA" id="ARBA00023054"/>
    </source>
</evidence>
<evidence type="ECO:0000256" key="7">
    <source>
        <dbReference type="ARBA" id="ARBA00022691"/>
    </source>
</evidence>
<evidence type="ECO:0000259" key="17">
    <source>
        <dbReference type="PROSITE" id="PS50280"/>
    </source>
</evidence>
<dbReference type="GO" id="GO:0032259">
    <property type="term" value="P:methylation"/>
    <property type="evidence" value="ECO:0007669"/>
    <property type="project" value="UniProtKB-KW"/>
</dbReference>
<evidence type="ECO:0000256" key="5">
    <source>
        <dbReference type="ARBA" id="ARBA00022603"/>
    </source>
</evidence>
<feature type="region of interest" description="Disordered" evidence="16">
    <location>
        <begin position="1"/>
        <end position="28"/>
    </location>
</feature>
<dbReference type="SUPFAM" id="SSF54171">
    <property type="entry name" value="DNA-binding domain"/>
    <property type="match status" value="1"/>
</dbReference>
<dbReference type="AlphaFoldDB" id="A0AAW1KMV7"/>
<keyword evidence="15" id="KW-0539">Nucleus</keyword>
<evidence type="ECO:0000256" key="15">
    <source>
        <dbReference type="ARBA" id="ARBA00023242"/>
    </source>
</evidence>
<dbReference type="InterPro" id="IPR001214">
    <property type="entry name" value="SET_dom"/>
</dbReference>
<reference evidence="21 22" key="1">
    <citation type="journal article" date="2024" name="BMC Genomics">
        <title>De novo assembly and annotation of Popillia japonica's genome with initial clues to its potential as an invasive pest.</title>
        <authorList>
            <person name="Cucini C."/>
            <person name="Boschi S."/>
            <person name="Funari R."/>
            <person name="Cardaioli E."/>
            <person name="Iannotti N."/>
            <person name="Marturano G."/>
            <person name="Paoli F."/>
            <person name="Bruttini M."/>
            <person name="Carapelli A."/>
            <person name="Frati F."/>
            <person name="Nardi F."/>
        </authorList>
    </citation>
    <scope>NUCLEOTIDE SEQUENCE [LARGE SCALE GENOMIC DNA]</scope>
    <source>
        <strain evidence="21">DMR45628</strain>
    </source>
</reference>
<evidence type="ECO:0000256" key="9">
    <source>
        <dbReference type="ARBA" id="ARBA00022737"/>
    </source>
</evidence>
<sequence>MDEPMDVQIIEDDTPPDKPAKQTETPTVAAKSSTSDIVILDDDVVAECETIDLVRAEMTGNTKCINYACKGGTSMIEPPGFCLSFYRVKNKPNKKQQICTDCYENAVQHYDKLAEALSLKEPLFNVEIPFRNDVVEIDDSDSDDEKIEDVHLDSDTVDMLEEHFDSAMSRINTIVHLDSDTVDMLEEHFDSAMSSVLNKYDFEDQIEKALLALNKKCDTINDSFLEVKTMFKSIRSETDEMIFQLSDILRPDNVELLALDITHKKTSIIKNTPNRRQSNASPRVFPSTPNKSVQSTSASPSQIHGKPQLPKTPVIPVRPPALAAKIVAPTSELPKVPALTPIPLTGNDSNLIMLQESDNDPTALDTHSIMTDDPNAPPPNLPPRWPLSKPSLVVGETYYANRSEIIGAWVKVTLKEIIVPGTRRDGQIYTSTMYMVAIENKQKTIRQKIVTGREIAYSQPANVQLDVGARVIAVFRETLTPEEARERIKKDVFYPGIVAEPLQASNKYRYLIFFDDGYAQYVDFNLVHPIYEASKDVWEDVNVNSRSFIKKYLEKYPERPMVKLDVNVNSRSFIKKYLEKYPERPMVKLHKDQTIRTEFNGKWWVTTVMSVDCSLVQMFFDASGRVEWIYRGSTRLNPMFKEEQAASNRLQYRQRMTRKANTSEPYVEYTRPNNAEQGEQPSPPQRSVARKSTSRPPSSKNNITYRVHQFLPTPAREAPATKIVVCTRLNLPTPAREAPATKIVYYTPRRQKPKTNVYTPHTCGPKCKEFMYCSLSRLKGYSPLSKPLLCGFYRLMYKCKNKKLVLYKAPCGRTLRTMQEVHTYLRITKSNLTVDLFDFNMYVRCLAEFMVEQKNVLIKDLSQGKEECPITVVNYGVNLNTNTEFLTGCDCTDDCIDRKKCSCWQLTLQCLKYMDKDTDPDTVGYQYRRLPEPIFTGIYECNKKCKCAATCLNRVVQNPLHHKLQIFQTDMKGWGIRCLNDIPQGSFICIYAGVLLTEDMANRDGKFYGDEYLAELDFIETAERTKEDYEEDPYHEEVEKDSKTPERSPEESGPDEDDEEDVVTNTADDRDFVPMNFQARKPAGEDSGIRTRLRKRQPEKVVVKQEKKITITAKPTDDNDTVMISDDEDYAPREPSSFNPKQDSSLSEDERKYKSVRELFGTAEDVYIMDAKNTGNIGRFLNHSCSPNIFVQNVFVDTHDLRFPWVAFFTLSYVRAGTELTWNYNYDIGSVPDKELSCYCGSSECKGRLL</sequence>
<dbReference type="Gene3D" id="3.30.890.10">
    <property type="entry name" value="Methyl-cpg-binding Protein 2, Chain A"/>
    <property type="match status" value="1"/>
</dbReference>
<dbReference type="GO" id="GO:0008270">
    <property type="term" value="F:zinc ion binding"/>
    <property type="evidence" value="ECO:0007669"/>
    <property type="project" value="InterPro"/>
</dbReference>
<dbReference type="InterPro" id="IPR007728">
    <property type="entry name" value="Pre-SET_dom"/>
</dbReference>
<evidence type="ECO:0000256" key="16">
    <source>
        <dbReference type="SAM" id="MobiDB-lite"/>
    </source>
</evidence>
<evidence type="ECO:0000256" key="12">
    <source>
        <dbReference type="ARBA" id="ARBA00023015"/>
    </source>
</evidence>
<dbReference type="GO" id="GO:0003677">
    <property type="term" value="F:DNA binding"/>
    <property type="evidence" value="ECO:0007669"/>
    <property type="project" value="InterPro"/>
</dbReference>
<dbReference type="PROSITE" id="PS50868">
    <property type="entry name" value="POST_SET"/>
    <property type="match status" value="1"/>
</dbReference>
<feature type="region of interest" description="Disordered" evidence="16">
    <location>
        <begin position="1025"/>
        <end position="1150"/>
    </location>
</feature>
<dbReference type="InterPro" id="IPR051516">
    <property type="entry name" value="SETDB_methyltransferase"/>
</dbReference>
<evidence type="ECO:0000256" key="10">
    <source>
        <dbReference type="ARBA" id="ARBA00022833"/>
    </source>
</evidence>
<evidence type="ECO:0000256" key="4">
    <source>
        <dbReference type="ARBA" id="ARBA00022491"/>
    </source>
</evidence>
<gene>
    <name evidence="21" type="ORF">QE152_g21863</name>
</gene>
<dbReference type="SUPFAM" id="SSF82199">
    <property type="entry name" value="SET domain"/>
    <property type="match status" value="1"/>
</dbReference>
<dbReference type="GO" id="GO:0005634">
    <property type="term" value="C:nucleus"/>
    <property type="evidence" value="ECO:0007669"/>
    <property type="project" value="UniProtKB-SubCell"/>
</dbReference>
<feature type="compositionally biased region" description="Polar residues" evidence="16">
    <location>
        <begin position="671"/>
        <end position="680"/>
    </location>
</feature>